<feature type="compositionally biased region" description="Basic residues" evidence="1">
    <location>
        <begin position="153"/>
        <end position="163"/>
    </location>
</feature>
<proteinExistence type="predicted"/>
<gene>
    <name evidence="2" type="ORF">EXIGLDRAFT_701132</name>
</gene>
<name>A0A165D3C5_EXIGL</name>
<dbReference type="AlphaFoldDB" id="A0A165D3C5"/>
<protein>
    <submittedName>
        <fullName evidence="2">Uncharacterized protein</fullName>
    </submittedName>
</protein>
<feature type="compositionally biased region" description="Low complexity" evidence="1">
    <location>
        <begin position="131"/>
        <end position="144"/>
    </location>
</feature>
<dbReference type="Proteomes" id="UP000077266">
    <property type="component" value="Unassembled WGS sequence"/>
</dbReference>
<evidence type="ECO:0000313" key="3">
    <source>
        <dbReference type="Proteomes" id="UP000077266"/>
    </source>
</evidence>
<feature type="region of interest" description="Disordered" evidence="1">
    <location>
        <begin position="101"/>
        <end position="163"/>
    </location>
</feature>
<sequence>MAGSQSPPNHFTVAMATPTSRSHFPAPSATRSRRAALTEDRPSQMRRARKTAPRQTSWILRAPPSFVSSFMYVQPNRTPGCSSFARTVNAAAAHGTFRQRETSQLVVPSVTTKGSPLGRCIQHNSQEEPQHSASPHASDSDAPSTAHVSSYGRTRKRCQRKRR</sequence>
<dbReference type="EMBL" id="KV426258">
    <property type="protein sequence ID" value="KZV83691.1"/>
    <property type="molecule type" value="Genomic_DNA"/>
</dbReference>
<dbReference type="InParanoid" id="A0A165D3C5"/>
<keyword evidence="3" id="KW-1185">Reference proteome</keyword>
<evidence type="ECO:0000313" key="2">
    <source>
        <dbReference type="EMBL" id="KZV83691.1"/>
    </source>
</evidence>
<organism evidence="2 3">
    <name type="scientific">Exidia glandulosa HHB12029</name>
    <dbReference type="NCBI Taxonomy" id="1314781"/>
    <lineage>
        <taxon>Eukaryota</taxon>
        <taxon>Fungi</taxon>
        <taxon>Dikarya</taxon>
        <taxon>Basidiomycota</taxon>
        <taxon>Agaricomycotina</taxon>
        <taxon>Agaricomycetes</taxon>
        <taxon>Auriculariales</taxon>
        <taxon>Exidiaceae</taxon>
        <taxon>Exidia</taxon>
    </lineage>
</organism>
<feature type="region of interest" description="Disordered" evidence="1">
    <location>
        <begin position="1"/>
        <end position="57"/>
    </location>
</feature>
<feature type="compositionally biased region" description="Polar residues" evidence="1">
    <location>
        <begin position="102"/>
        <end position="114"/>
    </location>
</feature>
<reference evidence="2 3" key="1">
    <citation type="journal article" date="2016" name="Mol. Biol. Evol.">
        <title>Comparative Genomics of Early-Diverging Mushroom-Forming Fungi Provides Insights into the Origins of Lignocellulose Decay Capabilities.</title>
        <authorList>
            <person name="Nagy L.G."/>
            <person name="Riley R."/>
            <person name="Tritt A."/>
            <person name="Adam C."/>
            <person name="Daum C."/>
            <person name="Floudas D."/>
            <person name="Sun H."/>
            <person name="Yadav J.S."/>
            <person name="Pangilinan J."/>
            <person name="Larsson K.H."/>
            <person name="Matsuura K."/>
            <person name="Barry K."/>
            <person name="Labutti K."/>
            <person name="Kuo R."/>
            <person name="Ohm R.A."/>
            <person name="Bhattacharya S.S."/>
            <person name="Shirouzu T."/>
            <person name="Yoshinaga Y."/>
            <person name="Martin F.M."/>
            <person name="Grigoriev I.V."/>
            <person name="Hibbett D.S."/>
        </authorList>
    </citation>
    <scope>NUCLEOTIDE SEQUENCE [LARGE SCALE GENOMIC DNA]</scope>
    <source>
        <strain evidence="2 3">HHB12029</strain>
    </source>
</reference>
<accession>A0A165D3C5</accession>
<evidence type="ECO:0000256" key="1">
    <source>
        <dbReference type="SAM" id="MobiDB-lite"/>
    </source>
</evidence>